<keyword evidence="3" id="KW-0472">Membrane</keyword>
<dbReference type="GO" id="GO:0052621">
    <property type="term" value="F:diguanylate cyclase activity"/>
    <property type="evidence" value="ECO:0007669"/>
    <property type="project" value="UniProtKB-EC"/>
</dbReference>
<dbReference type="InterPro" id="IPR043128">
    <property type="entry name" value="Rev_trsase/Diguanyl_cyclase"/>
</dbReference>
<dbReference type="InterPro" id="IPR029787">
    <property type="entry name" value="Nucleotide_cyclase"/>
</dbReference>
<feature type="domain" description="GGDEF" evidence="4">
    <location>
        <begin position="225"/>
        <end position="357"/>
    </location>
</feature>
<dbReference type="PANTHER" id="PTHR45138">
    <property type="entry name" value="REGULATORY COMPONENTS OF SENSORY TRANSDUCTION SYSTEM"/>
    <property type="match status" value="1"/>
</dbReference>
<evidence type="ECO:0000256" key="2">
    <source>
        <dbReference type="ARBA" id="ARBA00034247"/>
    </source>
</evidence>
<organism evidence="5 6">
    <name type="scientific">Marinobacter suaedae</name>
    <dbReference type="NCBI Taxonomy" id="3057675"/>
    <lineage>
        <taxon>Bacteria</taxon>
        <taxon>Pseudomonadati</taxon>
        <taxon>Pseudomonadota</taxon>
        <taxon>Gammaproteobacteria</taxon>
        <taxon>Pseudomonadales</taxon>
        <taxon>Marinobacteraceae</taxon>
        <taxon>Marinobacter</taxon>
    </lineage>
</organism>
<dbReference type="SUPFAM" id="SSF55073">
    <property type="entry name" value="Nucleotide cyclase"/>
    <property type="match status" value="1"/>
</dbReference>
<dbReference type="Pfam" id="PF00990">
    <property type="entry name" value="GGDEF"/>
    <property type="match status" value="1"/>
</dbReference>
<dbReference type="PANTHER" id="PTHR45138:SF9">
    <property type="entry name" value="DIGUANYLATE CYCLASE DGCM-RELATED"/>
    <property type="match status" value="1"/>
</dbReference>
<dbReference type="Gene3D" id="3.30.70.270">
    <property type="match status" value="1"/>
</dbReference>
<accession>A0ABT8W4A3</accession>
<feature type="transmembrane region" description="Helical" evidence="3">
    <location>
        <begin position="155"/>
        <end position="173"/>
    </location>
</feature>
<feature type="transmembrane region" description="Helical" evidence="3">
    <location>
        <begin position="102"/>
        <end position="118"/>
    </location>
</feature>
<feature type="transmembrane region" description="Helical" evidence="3">
    <location>
        <begin position="78"/>
        <end position="96"/>
    </location>
</feature>
<gene>
    <name evidence="5" type="ORF">QVZ43_15110</name>
</gene>
<feature type="transmembrane region" description="Helical" evidence="3">
    <location>
        <begin position="50"/>
        <end position="71"/>
    </location>
</feature>
<protein>
    <recommendedName>
        <fullName evidence="1">diguanylate cyclase</fullName>
        <ecNumber evidence="1">2.7.7.65</ecNumber>
    </recommendedName>
</protein>
<dbReference type="PROSITE" id="PS50887">
    <property type="entry name" value="GGDEF"/>
    <property type="match status" value="1"/>
</dbReference>
<evidence type="ECO:0000313" key="5">
    <source>
        <dbReference type="EMBL" id="MDO3723051.1"/>
    </source>
</evidence>
<sequence>MNRDTPTTPDTGECRVPGEIPVPILINWLTAAAIPLLVFFAWRSGLQGDWITSPLLLTVAVLLAFNSVLYWTLENITLLRRGFLILITVLFTYLAVQGPENGAAILWLFAYPPIVFYIHDARTGVIACAGGFIGLVLLFSPVGDALFAPAHDPSFRLLMLAALGFEMFTCFVLDQSRRRARQELISLASKFEYAAKHDTLTGLANRREAVAQLEQEFARYRRNARTFAILLMDIDLFKSVNDTHGHHIGDQVIVLVAQTLRDQCRKIDTMARWGGEEYLVVLPETETGEALQMAERIRKQIATSSVDVDGQPVAATISVGVASIHPSESIDGLLQRADEALYKAKSLGRNRVCAHEAEAPA</sequence>
<dbReference type="EC" id="2.7.7.65" evidence="1"/>
<keyword evidence="3" id="KW-0812">Transmembrane</keyword>
<keyword evidence="3" id="KW-1133">Transmembrane helix</keyword>
<evidence type="ECO:0000313" key="6">
    <source>
        <dbReference type="Proteomes" id="UP001168640"/>
    </source>
</evidence>
<keyword evidence="5" id="KW-0808">Transferase</keyword>
<dbReference type="Proteomes" id="UP001168640">
    <property type="component" value="Unassembled WGS sequence"/>
</dbReference>
<dbReference type="RefSeq" id="WP_302910591.1">
    <property type="nucleotide sequence ID" value="NZ_JAUMIS010000002.1"/>
</dbReference>
<comment type="caution">
    <text evidence="5">The sequence shown here is derived from an EMBL/GenBank/DDBJ whole genome shotgun (WGS) entry which is preliminary data.</text>
</comment>
<evidence type="ECO:0000256" key="1">
    <source>
        <dbReference type="ARBA" id="ARBA00012528"/>
    </source>
</evidence>
<reference evidence="5" key="1">
    <citation type="submission" date="2023-07" db="EMBL/GenBank/DDBJ databases">
        <title>Marinobacter sp. chi1 genome sequencing and assembly.</title>
        <authorList>
            <person name="Park S."/>
        </authorList>
    </citation>
    <scope>NUCLEOTIDE SEQUENCE</scope>
    <source>
        <strain evidence="5">Chi1</strain>
    </source>
</reference>
<comment type="catalytic activity">
    <reaction evidence="2">
        <text>2 GTP = 3',3'-c-di-GMP + 2 diphosphate</text>
        <dbReference type="Rhea" id="RHEA:24898"/>
        <dbReference type="ChEBI" id="CHEBI:33019"/>
        <dbReference type="ChEBI" id="CHEBI:37565"/>
        <dbReference type="ChEBI" id="CHEBI:58805"/>
        <dbReference type="EC" id="2.7.7.65"/>
    </reaction>
</comment>
<evidence type="ECO:0000259" key="4">
    <source>
        <dbReference type="PROSITE" id="PS50887"/>
    </source>
</evidence>
<dbReference type="InterPro" id="IPR000160">
    <property type="entry name" value="GGDEF_dom"/>
</dbReference>
<dbReference type="InterPro" id="IPR050469">
    <property type="entry name" value="Diguanylate_Cyclase"/>
</dbReference>
<feature type="transmembrane region" description="Helical" evidence="3">
    <location>
        <begin position="25"/>
        <end position="44"/>
    </location>
</feature>
<keyword evidence="5" id="KW-0548">Nucleotidyltransferase</keyword>
<dbReference type="CDD" id="cd01949">
    <property type="entry name" value="GGDEF"/>
    <property type="match status" value="1"/>
</dbReference>
<dbReference type="SMART" id="SM00267">
    <property type="entry name" value="GGDEF"/>
    <property type="match status" value="1"/>
</dbReference>
<feature type="transmembrane region" description="Helical" evidence="3">
    <location>
        <begin position="125"/>
        <end position="143"/>
    </location>
</feature>
<dbReference type="EMBL" id="JAUMIS010000002">
    <property type="protein sequence ID" value="MDO3723051.1"/>
    <property type="molecule type" value="Genomic_DNA"/>
</dbReference>
<dbReference type="NCBIfam" id="TIGR00254">
    <property type="entry name" value="GGDEF"/>
    <property type="match status" value="1"/>
</dbReference>
<name>A0ABT8W4A3_9GAMM</name>
<keyword evidence="6" id="KW-1185">Reference proteome</keyword>
<proteinExistence type="predicted"/>
<evidence type="ECO:0000256" key="3">
    <source>
        <dbReference type="SAM" id="Phobius"/>
    </source>
</evidence>